<dbReference type="InterPro" id="IPR005511">
    <property type="entry name" value="SMP-30"/>
</dbReference>
<feature type="active site" description="Proton donor/acceptor" evidence="2">
    <location>
        <position position="229"/>
    </location>
</feature>
<feature type="domain" description="SMP-30/Gluconolactonase/LRE-like region" evidence="4">
    <location>
        <begin position="30"/>
        <end position="283"/>
    </location>
</feature>
<dbReference type="PANTHER" id="PTHR47572:SF4">
    <property type="entry name" value="LACTONASE DRP35"/>
    <property type="match status" value="1"/>
</dbReference>
<gene>
    <name evidence="5" type="ORF">FHG71_04285</name>
</gene>
<comment type="cofactor">
    <cofactor evidence="3">
        <name>Zn(2+)</name>
        <dbReference type="ChEBI" id="CHEBI:29105"/>
    </cofactor>
    <text evidence="3">Binds 1 divalent metal cation per subunit.</text>
</comment>
<evidence type="ECO:0000259" key="4">
    <source>
        <dbReference type="Pfam" id="PF08450"/>
    </source>
</evidence>
<dbReference type="PANTHER" id="PTHR47572">
    <property type="entry name" value="LIPOPROTEIN-RELATED"/>
    <property type="match status" value="1"/>
</dbReference>
<dbReference type="OrthoDB" id="241638at2"/>
<dbReference type="Pfam" id="PF08450">
    <property type="entry name" value="SGL"/>
    <property type="match status" value="1"/>
</dbReference>
<keyword evidence="1" id="KW-0378">Hydrolase</keyword>
<evidence type="ECO:0000256" key="1">
    <source>
        <dbReference type="ARBA" id="ARBA00022801"/>
    </source>
</evidence>
<dbReference type="RefSeq" id="WP_139080394.1">
    <property type="nucleotide sequence ID" value="NZ_VDFV01000003.1"/>
</dbReference>
<dbReference type="PRINTS" id="PR01790">
    <property type="entry name" value="SMP30FAMILY"/>
</dbReference>
<feature type="binding site" evidence="3">
    <location>
        <position position="229"/>
    </location>
    <ligand>
        <name>a divalent metal cation</name>
        <dbReference type="ChEBI" id="CHEBI:60240"/>
    </ligand>
</feature>
<evidence type="ECO:0000256" key="3">
    <source>
        <dbReference type="PIRSR" id="PIRSR605511-2"/>
    </source>
</evidence>
<name>A0A5C4NG50_9RHOB</name>
<dbReference type="GO" id="GO:0016787">
    <property type="term" value="F:hydrolase activity"/>
    <property type="evidence" value="ECO:0007669"/>
    <property type="project" value="UniProtKB-KW"/>
</dbReference>
<feature type="binding site" evidence="3">
    <location>
        <position position="32"/>
    </location>
    <ligand>
        <name>a divalent metal cation</name>
        <dbReference type="ChEBI" id="CHEBI:60240"/>
    </ligand>
</feature>
<keyword evidence="3" id="KW-0479">Metal-binding</keyword>
<dbReference type="Gene3D" id="2.120.10.30">
    <property type="entry name" value="TolB, C-terminal domain"/>
    <property type="match status" value="1"/>
</dbReference>
<dbReference type="SUPFAM" id="SSF63829">
    <property type="entry name" value="Calcium-dependent phosphotriesterase"/>
    <property type="match status" value="1"/>
</dbReference>
<dbReference type="EMBL" id="VDFV01000003">
    <property type="protein sequence ID" value="TNC73711.1"/>
    <property type="molecule type" value="Genomic_DNA"/>
</dbReference>
<protein>
    <submittedName>
        <fullName evidence="5">SMP-30/gluconolactonase/LRE family protein</fullName>
    </submittedName>
</protein>
<feature type="binding site" evidence="3">
    <location>
        <position position="142"/>
    </location>
    <ligand>
        <name>substrate</name>
    </ligand>
</feature>
<proteinExistence type="predicted"/>
<keyword evidence="3" id="KW-0862">Zinc</keyword>
<dbReference type="Proteomes" id="UP000305709">
    <property type="component" value="Unassembled WGS sequence"/>
</dbReference>
<feature type="binding site" evidence="3">
    <location>
        <position position="176"/>
    </location>
    <ligand>
        <name>a divalent metal cation</name>
        <dbReference type="ChEBI" id="CHEBI:60240"/>
    </ligand>
</feature>
<dbReference type="InterPro" id="IPR051262">
    <property type="entry name" value="SMP-30/CGR1_Lactonase"/>
</dbReference>
<reference evidence="5 6" key="1">
    <citation type="submission" date="2019-06" db="EMBL/GenBank/DDBJ databases">
        <authorList>
            <person name="Jiang L."/>
        </authorList>
    </citation>
    <scope>NUCLEOTIDE SEQUENCE [LARGE SCALE GENOMIC DNA]</scope>
    <source>
        <strain evidence="5 6">YIM 48858</strain>
    </source>
</reference>
<dbReference type="GO" id="GO:0046872">
    <property type="term" value="F:metal ion binding"/>
    <property type="evidence" value="ECO:0007669"/>
    <property type="project" value="UniProtKB-KW"/>
</dbReference>
<dbReference type="AlphaFoldDB" id="A0A5C4NG50"/>
<feature type="binding site" evidence="3">
    <location>
        <position position="118"/>
    </location>
    <ligand>
        <name>substrate</name>
    </ligand>
</feature>
<evidence type="ECO:0000313" key="6">
    <source>
        <dbReference type="Proteomes" id="UP000305709"/>
    </source>
</evidence>
<sequence length="298" mass="32510">MSIYEIRDPRFRALIQPSARLDHLGTGLRWAEGPVWFPAHQALYLSDIPNDRILRWTEGTGLSAFRTAVGYTNGHTRDREGRLVSCSHGTRSVVRTEHDGTTTILAESYGGRWLNSPNDVVVARDGAVWFSDPTYGILSDYEGYESVPEQDENAVYRIPPGGGEPERVATGFVQPNGLAFSPDESRLYVAESGSSHDDAVPSVLRVFEMENGRLGEGRVFAHVEPGPPDGLRVDARGNVWCSAADGVQVFYPDGTLIGKILVPERVANLCFGGPRGNRLFLAATTSVYAVYVNARAAA</sequence>
<evidence type="ECO:0000256" key="2">
    <source>
        <dbReference type="PIRSR" id="PIRSR605511-1"/>
    </source>
</evidence>
<dbReference type="InterPro" id="IPR013658">
    <property type="entry name" value="SGL"/>
</dbReference>
<organism evidence="5 6">
    <name type="scientific">Rubellimicrobium roseum</name>
    <dbReference type="NCBI Taxonomy" id="687525"/>
    <lineage>
        <taxon>Bacteria</taxon>
        <taxon>Pseudomonadati</taxon>
        <taxon>Pseudomonadota</taxon>
        <taxon>Alphaproteobacteria</taxon>
        <taxon>Rhodobacterales</taxon>
        <taxon>Roseobacteraceae</taxon>
        <taxon>Rubellimicrobium</taxon>
    </lineage>
</organism>
<comment type="caution">
    <text evidence="5">The sequence shown here is derived from an EMBL/GenBank/DDBJ whole genome shotgun (WGS) entry which is preliminary data.</text>
</comment>
<keyword evidence="6" id="KW-1185">Reference proteome</keyword>
<accession>A0A5C4NG50</accession>
<evidence type="ECO:0000313" key="5">
    <source>
        <dbReference type="EMBL" id="TNC73711.1"/>
    </source>
</evidence>
<dbReference type="InterPro" id="IPR011042">
    <property type="entry name" value="6-blade_b-propeller_TolB-like"/>
</dbReference>